<evidence type="ECO:0000313" key="1">
    <source>
        <dbReference type="EMBL" id="RIV18970.1"/>
    </source>
</evidence>
<dbReference type="Proteomes" id="UP000283523">
    <property type="component" value="Unassembled WGS sequence"/>
</dbReference>
<name>A0A418M009_9BACT</name>
<dbReference type="Pfam" id="PF05834">
    <property type="entry name" value="Lycopene_cycl"/>
    <property type="match status" value="2"/>
</dbReference>
<reference evidence="1 2" key="1">
    <citation type="submission" date="2018-08" db="EMBL/GenBank/DDBJ databases">
        <title>Fibrisoma montanum sp. nov., isolated from Danxia mountain soil.</title>
        <authorList>
            <person name="Huang Y."/>
        </authorList>
    </citation>
    <scope>NUCLEOTIDE SEQUENCE [LARGE SCALE GENOMIC DNA]</scope>
    <source>
        <strain evidence="1 2">HYT19</strain>
    </source>
</reference>
<proteinExistence type="predicted"/>
<dbReference type="OrthoDB" id="24355at2"/>
<evidence type="ECO:0000313" key="2">
    <source>
        <dbReference type="Proteomes" id="UP000283523"/>
    </source>
</evidence>
<gene>
    <name evidence="1" type="ORF">DYU11_26080</name>
</gene>
<dbReference type="EMBL" id="QXED01000009">
    <property type="protein sequence ID" value="RIV18970.1"/>
    <property type="molecule type" value="Genomic_DNA"/>
</dbReference>
<keyword evidence="2" id="KW-1185">Reference proteome</keyword>
<dbReference type="Gene3D" id="3.50.50.60">
    <property type="entry name" value="FAD/NAD(P)-binding domain"/>
    <property type="match status" value="1"/>
</dbReference>
<sequence>MKKYDFIIAGGGMAGLSLAYYLSQSPLSDRSILILDRDSKDRNDRTWCFWEQGAGPFESIVFRKWRTVDFHGTTYAGPIDMGDYQYKMLRGIDFYDFMREKLSAHSNIEFQQATINRIKDTPQGGFVIANDEPYIADYVFDSTFALKMNQPENHNLLQHFRGWVIRTEKPCFDPDRPRIMDFRVEQHGDCRFVYVLPFDERTALVEFTLFNDKLLTEEDYENVLRRYIEQHIDTGTIIQGQEWLKDTGPVDEYIDTRTYQISEVETGVIPMTDEPTQENPSDHIVRIGTAGGYTKASTGYTFQRTQRYLRAIVDNLVATGRPNRQTTWFSRRFKLYDSVFLNVLEKHRHPADDVFTRVYVENPHRVFKFLDEDTRLPEELKLFTTMPWWPFTSAFFDVLRRRWFG</sequence>
<accession>A0A418M009</accession>
<protein>
    <submittedName>
        <fullName evidence="1">Lycopene cyclase</fullName>
    </submittedName>
</protein>
<dbReference type="RefSeq" id="WP_119670682.1">
    <property type="nucleotide sequence ID" value="NZ_QXED01000009.1"/>
</dbReference>
<comment type="caution">
    <text evidence="1">The sequence shown here is derived from an EMBL/GenBank/DDBJ whole genome shotgun (WGS) entry which is preliminary data.</text>
</comment>
<dbReference type="InterPro" id="IPR036188">
    <property type="entry name" value="FAD/NAD-bd_sf"/>
</dbReference>
<dbReference type="SUPFAM" id="SSF51905">
    <property type="entry name" value="FAD/NAD(P)-binding domain"/>
    <property type="match status" value="1"/>
</dbReference>
<organism evidence="1 2">
    <name type="scientific">Fibrisoma montanum</name>
    <dbReference type="NCBI Taxonomy" id="2305895"/>
    <lineage>
        <taxon>Bacteria</taxon>
        <taxon>Pseudomonadati</taxon>
        <taxon>Bacteroidota</taxon>
        <taxon>Cytophagia</taxon>
        <taxon>Cytophagales</taxon>
        <taxon>Spirosomataceae</taxon>
        <taxon>Fibrisoma</taxon>
    </lineage>
</organism>
<dbReference type="AlphaFoldDB" id="A0A418M009"/>